<protein>
    <recommendedName>
        <fullName evidence="4">DUF883 domain-containing protein</fullName>
    </recommendedName>
</protein>
<feature type="compositionally biased region" description="Polar residues" evidence="1">
    <location>
        <begin position="1"/>
        <end position="11"/>
    </location>
</feature>
<feature type="compositionally biased region" description="Low complexity" evidence="1">
    <location>
        <begin position="12"/>
        <end position="50"/>
    </location>
</feature>
<comment type="caution">
    <text evidence="2">The sequence shown here is derived from an EMBL/GenBank/DDBJ whole genome shotgun (WGS) entry which is preliminary data.</text>
</comment>
<gene>
    <name evidence="2" type="ORF">AACH06_01365</name>
</gene>
<organism evidence="2 3">
    <name type="scientific">Ideonella lacteola</name>
    <dbReference type="NCBI Taxonomy" id="2984193"/>
    <lineage>
        <taxon>Bacteria</taxon>
        <taxon>Pseudomonadati</taxon>
        <taxon>Pseudomonadota</taxon>
        <taxon>Betaproteobacteria</taxon>
        <taxon>Burkholderiales</taxon>
        <taxon>Sphaerotilaceae</taxon>
        <taxon>Ideonella</taxon>
    </lineage>
</organism>
<accession>A0ABU9BHN0</accession>
<dbReference type="Proteomes" id="UP001371218">
    <property type="component" value="Unassembled WGS sequence"/>
</dbReference>
<keyword evidence="3" id="KW-1185">Reference proteome</keyword>
<sequence length="125" mass="12638">MANNLTQDTPFATSTTPTGPSGYGTPPASSSSASDASASPNGGDAAAAAARGERFERVVNTAHAAVDAAAESVAQAAEVLRDKAHRLGETEQAYAEACRASVREHPLSYLAGAVIVGLLIGRLSR</sequence>
<evidence type="ECO:0000313" key="2">
    <source>
        <dbReference type="EMBL" id="MEK8029455.1"/>
    </source>
</evidence>
<evidence type="ECO:0008006" key="4">
    <source>
        <dbReference type="Google" id="ProtNLM"/>
    </source>
</evidence>
<evidence type="ECO:0000256" key="1">
    <source>
        <dbReference type="SAM" id="MobiDB-lite"/>
    </source>
</evidence>
<reference evidence="2 3" key="1">
    <citation type="submission" date="2024-04" db="EMBL/GenBank/DDBJ databases">
        <title>Novel species of the genus Ideonella isolated from streams.</title>
        <authorList>
            <person name="Lu H."/>
        </authorList>
    </citation>
    <scope>NUCLEOTIDE SEQUENCE [LARGE SCALE GENOMIC DNA]</scope>
    <source>
        <strain evidence="2 3">DXS29W</strain>
    </source>
</reference>
<proteinExistence type="predicted"/>
<feature type="region of interest" description="Disordered" evidence="1">
    <location>
        <begin position="1"/>
        <end position="51"/>
    </location>
</feature>
<dbReference type="EMBL" id="JBBUTG010000001">
    <property type="protein sequence ID" value="MEK8029455.1"/>
    <property type="molecule type" value="Genomic_DNA"/>
</dbReference>
<dbReference type="RefSeq" id="WP_341423792.1">
    <property type="nucleotide sequence ID" value="NZ_JBBUTG010000001.1"/>
</dbReference>
<name>A0ABU9BHN0_9BURK</name>
<evidence type="ECO:0000313" key="3">
    <source>
        <dbReference type="Proteomes" id="UP001371218"/>
    </source>
</evidence>